<reference evidence="1 2" key="1">
    <citation type="journal article" date="2019" name="Genome Biol. Evol.">
        <title>Insights into the evolution of the New World diploid cottons (Gossypium, subgenus Houzingenia) based on genome sequencing.</title>
        <authorList>
            <person name="Grover C.E."/>
            <person name="Arick M.A. 2nd"/>
            <person name="Thrash A."/>
            <person name="Conover J.L."/>
            <person name="Sanders W.S."/>
            <person name="Peterson D.G."/>
            <person name="Frelichowski J.E."/>
            <person name="Scheffler J.A."/>
            <person name="Scheffler B.E."/>
            <person name="Wendel J.F."/>
        </authorList>
    </citation>
    <scope>NUCLEOTIDE SEQUENCE [LARGE SCALE GENOMIC DNA]</scope>
    <source>
        <strain evidence="1">1</strain>
        <tissue evidence="1">Leaf</tissue>
    </source>
</reference>
<dbReference type="PANTHER" id="PTHR47718:SF17">
    <property type="entry name" value="PROTEIN FAR1-RELATED SEQUENCE 5-LIKE"/>
    <property type="match status" value="1"/>
</dbReference>
<dbReference type="Proteomes" id="UP000593576">
    <property type="component" value="Unassembled WGS sequence"/>
</dbReference>
<evidence type="ECO:0000313" key="2">
    <source>
        <dbReference type="Proteomes" id="UP000593576"/>
    </source>
</evidence>
<protein>
    <submittedName>
        <fullName evidence="1">Uncharacterized protein</fullName>
    </submittedName>
</protein>
<organism evidence="1 2">
    <name type="scientific">Gossypium schwendimanii</name>
    <name type="common">Cotton</name>
    <dbReference type="NCBI Taxonomy" id="34291"/>
    <lineage>
        <taxon>Eukaryota</taxon>
        <taxon>Viridiplantae</taxon>
        <taxon>Streptophyta</taxon>
        <taxon>Embryophyta</taxon>
        <taxon>Tracheophyta</taxon>
        <taxon>Spermatophyta</taxon>
        <taxon>Magnoliopsida</taxon>
        <taxon>eudicotyledons</taxon>
        <taxon>Gunneridae</taxon>
        <taxon>Pentapetalae</taxon>
        <taxon>rosids</taxon>
        <taxon>malvids</taxon>
        <taxon>Malvales</taxon>
        <taxon>Malvaceae</taxon>
        <taxon>Malvoideae</taxon>
        <taxon>Gossypium</taxon>
    </lineage>
</organism>
<dbReference type="PANTHER" id="PTHR47718">
    <property type="entry name" value="OS01G0519700 PROTEIN"/>
    <property type="match status" value="1"/>
</dbReference>
<dbReference type="EMBL" id="JABFAF010000013">
    <property type="protein sequence ID" value="MBA0873674.1"/>
    <property type="molecule type" value="Genomic_DNA"/>
</dbReference>
<accession>A0A7J9MRW7</accession>
<gene>
    <name evidence="1" type="ORF">Goshw_005589</name>
</gene>
<dbReference type="AlphaFoldDB" id="A0A7J9MRW7"/>
<sequence>MVKVYLTISRLKSRIDYDCFGDVVVFYTTYRTNRYNLICAPFVVFLTING</sequence>
<proteinExistence type="predicted"/>
<comment type="caution">
    <text evidence="1">The sequence shown here is derived from an EMBL/GenBank/DDBJ whole genome shotgun (WGS) entry which is preliminary data.</text>
</comment>
<name>A0A7J9MRW7_GOSSC</name>
<dbReference type="OrthoDB" id="999166at2759"/>
<keyword evidence="2" id="KW-1185">Reference proteome</keyword>
<evidence type="ECO:0000313" key="1">
    <source>
        <dbReference type="EMBL" id="MBA0873674.1"/>
    </source>
</evidence>